<sequence length="191" mass="21573">MPPIDSCAMRHERLLASRSPGVVYHGEAFCSRVETIGLGVQHRLFISKHIQASRLSKPSWCPASDNMRLQCRQATTPFFYIATDMPGHLQRRLDGPIQHTVQPLSNLAVDIFACPRQRPVRAPHLSPSQLGHVLIHTNRQGRRQRSVVGRCDVKRRHLQRHGLVGQRKLVLPVDLAGAVPVQRPTQLRHLL</sequence>
<comment type="caution">
    <text evidence="1">The sequence shown here is derived from an EMBL/GenBank/DDBJ whole genome shotgun (WGS) entry which is preliminary data.</text>
</comment>
<dbReference type="EMBL" id="LFRF01000001">
    <property type="protein sequence ID" value="KND95150.1"/>
    <property type="molecule type" value="Genomic_DNA"/>
</dbReference>
<reference evidence="1 2" key="1">
    <citation type="journal article" date="2015" name="BMC Genomics">
        <title>The genome of the truffle-parasite Tolypocladium ophioglossoides and the evolution of antifungal peptaibiotics.</title>
        <authorList>
            <person name="Quandt C.A."/>
            <person name="Bushley K.E."/>
            <person name="Spatafora J.W."/>
        </authorList>
    </citation>
    <scope>NUCLEOTIDE SEQUENCE [LARGE SCALE GENOMIC DNA]</scope>
    <source>
        <strain evidence="1 2">CBS 100239</strain>
    </source>
</reference>
<gene>
    <name evidence="1" type="ORF">TOPH_00564</name>
</gene>
<organism evidence="1 2">
    <name type="scientific">Tolypocladium ophioglossoides (strain CBS 100239)</name>
    <name type="common">Snaketongue truffleclub</name>
    <name type="synonym">Elaphocordyceps ophioglossoides</name>
    <dbReference type="NCBI Taxonomy" id="1163406"/>
    <lineage>
        <taxon>Eukaryota</taxon>
        <taxon>Fungi</taxon>
        <taxon>Dikarya</taxon>
        <taxon>Ascomycota</taxon>
        <taxon>Pezizomycotina</taxon>
        <taxon>Sordariomycetes</taxon>
        <taxon>Hypocreomycetidae</taxon>
        <taxon>Hypocreales</taxon>
        <taxon>Ophiocordycipitaceae</taxon>
        <taxon>Tolypocladium</taxon>
    </lineage>
</organism>
<evidence type="ECO:0000313" key="2">
    <source>
        <dbReference type="Proteomes" id="UP000036947"/>
    </source>
</evidence>
<keyword evidence="2" id="KW-1185">Reference proteome</keyword>
<dbReference type="AlphaFoldDB" id="A0A0L0NN65"/>
<name>A0A0L0NN65_TOLOC</name>
<protein>
    <submittedName>
        <fullName evidence="1">Uncharacterized protein</fullName>
    </submittedName>
</protein>
<evidence type="ECO:0000313" key="1">
    <source>
        <dbReference type="EMBL" id="KND95150.1"/>
    </source>
</evidence>
<dbReference type="Proteomes" id="UP000036947">
    <property type="component" value="Unassembled WGS sequence"/>
</dbReference>
<proteinExistence type="predicted"/>
<accession>A0A0L0NN65</accession>